<organism evidence="1 2">
    <name type="scientific">Trichonephila clavata</name>
    <name type="common">Joro spider</name>
    <name type="synonym">Nephila clavata</name>
    <dbReference type="NCBI Taxonomy" id="2740835"/>
    <lineage>
        <taxon>Eukaryota</taxon>
        <taxon>Metazoa</taxon>
        <taxon>Ecdysozoa</taxon>
        <taxon>Arthropoda</taxon>
        <taxon>Chelicerata</taxon>
        <taxon>Arachnida</taxon>
        <taxon>Araneae</taxon>
        <taxon>Araneomorphae</taxon>
        <taxon>Entelegynae</taxon>
        <taxon>Araneoidea</taxon>
        <taxon>Nephilidae</taxon>
        <taxon>Trichonephila</taxon>
    </lineage>
</organism>
<dbReference type="OrthoDB" id="6431202at2759"/>
<dbReference type="Gene3D" id="3.30.420.10">
    <property type="entry name" value="Ribonuclease H-like superfamily/Ribonuclease H"/>
    <property type="match status" value="1"/>
</dbReference>
<evidence type="ECO:0008006" key="3">
    <source>
        <dbReference type="Google" id="ProtNLM"/>
    </source>
</evidence>
<proteinExistence type="predicted"/>
<dbReference type="GO" id="GO:0003676">
    <property type="term" value="F:nucleic acid binding"/>
    <property type="evidence" value="ECO:0007669"/>
    <property type="project" value="InterPro"/>
</dbReference>
<dbReference type="EMBL" id="BMAO01000804">
    <property type="protein sequence ID" value="GFQ69298.1"/>
    <property type="molecule type" value="Genomic_DNA"/>
</dbReference>
<comment type="caution">
    <text evidence="1">The sequence shown here is derived from an EMBL/GenBank/DDBJ whole genome shotgun (WGS) entry which is preliminary data.</text>
</comment>
<sequence length="96" mass="11136">MYDNATLHKSQYVWQILRRWEWEELEHPPYSPNVSTCHFDLILKIKEPIRGKQFATRVVNVLRQQVTRFTHGGENAEADGITGPPTACGDCRRGLR</sequence>
<evidence type="ECO:0000313" key="2">
    <source>
        <dbReference type="Proteomes" id="UP000887116"/>
    </source>
</evidence>
<keyword evidence="2" id="KW-1185">Reference proteome</keyword>
<dbReference type="InterPro" id="IPR036397">
    <property type="entry name" value="RNaseH_sf"/>
</dbReference>
<protein>
    <recommendedName>
        <fullName evidence="3">Transposase</fullName>
    </recommendedName>
</protein>
<evidence type="ECO:0000313" key="1">
    <source>
        <dbReference type="EMBL" id="GFQ69298.1"/>
    </source>
</evidence>
<dbReference type="Proteomes" id="UP000887116">
    <property type="component" value="Unassembled WGS sequence"/>
</dbReference>
<dbReference type="AlphaFoldDB" id="A0A8X6FXE2"/>
<gene>
    <name evidence="1" type="ORF">TNCT_675531</name>
</gene>
<name>A0A8X6FXE2_TRICU</name>
<accession>A0A8X6FXE2</accession>
<reference evidence="1" key="1">
    <citation type="submission" date="2020-07" db="EMBL/GenBank/DDBJ databases">
        <title>Multicomponent nature underlies the extraordinary mechanical properties of spider dragline silk.</title>
        <authorList>
            <person name="Kono N."/>
            <person name="Nakamura H."/>
            <person name="Mori M."/>
            <person name="Yoshida Y."/>
            <person name="Ohtoshi R."/>
            <person name="Malay A.D."/>
            <person name="Moran D.A.P."/>
            <person name="Tomita M."/>
            <person name="Numata K."/>
            <person name="Arakawa K."/>
        </authorList>
    </citation>
    <scope>NUCLEOTIDE SEQUENCE</scope>
</reference>